<feature type="compositionally biased region" description="Acidic residues" evidence="1">
    <location>
        <begin position="81"/>
        <end position="102"/>
    </location>
</feature>
<dbReference type="Pfam" id="PF17957">
    <property type="entry name" value="Big_7"/>
    <property type="match status" value="5"/>
</dbReference>
<feature type="compositionally biased region" description="Polar residues" evidence="1">
    <location>
        <begin position="57"/>
        <end position="71"/>
    </location>
</feature>
<dbReference type="Pfam" id="PF01832">
    <property type="entry name" value="Glucosaminidase"/>
    <property type="match status" value="1"/>
</dbReference>
<organism evidence="3 4">
    <name type="scientific">Turicibacter bilis</name>
    <dbReference type="NCBI Taxonomy" id="2735723"/>
    <lineage>
        <taxon>Bacteria</taxon>
        <taxon>Bacillati</taxon>
        <taxon>Bacillota</taxon>
        <taxon>Erysipelotrichia</taxon>
        <taxon>Erysipelotrichales</taxon>
        <taxon>Turicibacteraceae</taxon>
        <taxon>Turicibacter</taxon>
    </lineage>
</organism>
<dbReference type="EMBL" id="CP071249">
    <property type="protein sequence ID" value="UUF07152.1"/>
    <property type="molecule type" value="Genomic_DNA"/>
</dbReference>
<dbReference type="Proteomes" id="UP001058016">
    <property type="component" value="Chromosome"/>
</dbReference>
<dbReference type="Gene3D" id="1.10.530.10">
    <property type="match status" value="1"/>
</dbReference>
<name>A0ABY5JKF0_9FIRM</name>
<protein>
    <submittedName>
        <fullName evidence="3">Glucosaminidase domain-containing protein</fullName>
    </submittedName>
</protein>
<sequence length="1295" mass="143800">MGKRQNKLILLKGILAACLLFNHLGGYATIVSAMLPDNSSAELDLSSQAQRDDQENSLDNNQATLDPSQESDSNDKTMNFEENDPEVDVEEETSGQDQEESTIEVNNNVDKQLEEDNVVQPDEDSNDVSVEGTELIEGSIEEISLFAEERATGTGLVQLWQVVPEGQTQEGKTTSEIMKALQCRPNHNLYPLNGSTQHGTYVNSCYVDDALYLGEDTNYYHIYLSGYEGKVPKSQTHTFSLDLNGDGKYVDYKIETVAYYVPAGSTAKSSVEEAQTNLNVPELNYSDQYLDKYNDSNAKSIELYSTATVQSPSYYANENGTLFHYLTSNVKVAGNYSKVTVGKAPSWMSSGVKYYSYDGVYFYTNWQNIRVDGTGAVNQSNPFYNYYQYLPIRSKSNYISNTFDTYTNANGGAAGKLVNTGQYFYAVQDKYGINGALQYAMGIHESEWGKSSLSIKKNNLFGMNATDNNPYGNGTSFPSIEAGINYHADRYLSWGYTDPIDDYRYFGSHVGNKGSGMNVKYASDPFWGEKIAGWYYRFDSASGLKDYNYYTIGIKTSDIIVDIKSSANTSSSTLYQTKNKKSNYKIKNYPVLIIGESNGFYAIKTDTPILNNKPSFSSQYTWSSTNGYISKSNISAFTGDSSKSFNNPGKISNLSYIGHLDTPTEDSNVKETIMISGWYLYGGAIERIEVYVDGVKQGNATRYTRSDVQNTYPQYNANQAAYQYSMDTTKFINGKHELKIVAVGMDGTTNEIKQQITIKNLYYIGVIDNPGVDCTVRGITTVNGWYLYGGAIERIEVYVDGVKQGNATRYTRPDVQNAYPQYNTNQAAYQYELDTSKFTNGNHELKIVAVGADGTTNELKRNIVVDNLPYLGVIDNPVVNGTVRGTTTVNGWYLYGGAIERIEVYVDGMKQGNATRYTRSDVQNAYPQYNANQAAYQYELDTSKFTNGNHELKIVAVGANGTTNELKRNIVVDNFPYLGVIDNPVVNGTVRGTTTVNGWYLYGGAIERIEVYVDGVKQGNATRYTRPDVQNAYPQYNANQAAYQYELDTSKFTNGNHELKIVAVGANGTTNELKRNIVVDNFPYLGVIDNPVVNGTVRGTTTVNGWYLYGGAIERIEVYVDGVKQGNATRYTRPDVQNAYPQYNANQAAYQYELDTSKFTNGNHELKIVAVGANGTTNELKRNIVVDNLPYLGVIDNPVVNGTVRGTTTVNGWYLYGGAIERIEVYVDGMKQGNATRYTRSDVQNAYPKYNATDAAYQYTLDTTKFTNGNHELKVVAIGANGTKNELAQTIIINN</sequence>
<dbReference type="RefSeq" id="WP_256637944.1">
    <property type="nucleotide sequence ID" value="NZ_CP071249.1"/>
</dbReference>
<evidence type="ECO:0000313" key="4">
    <source>
        <dbReference type="Proteomes" id="UP001058016"/>
    </source>
</evidence>
<reference evidence="3 4" key="1">
    <citation type="submission" date="2021-03" db="EMBL/GenBank/DDBJ databases">
        <title>Comparative Genomics and Metabolomics in the genus Turicibacter.</title>
        <authorList>
            <person name="Maki J."/>
            <person name="Looft T."/>
        </authorList>
    </citation>
    <scope>NUCLEOTIDE SEQUENCE [LARGE SCALE GENOMIC DNA]</scope>
    <source>
        <strain evidence="3 4">MMM721</strain>
    </source>
</reference>
<feature type="region of interest" description="Disordered" evidence="1">
    <location>
        <begin position="43"/>
        <end position="129"/>
    </location>
</feature>
<feature type="domain" description="Mannosyl-glycoprotein endo-beta-N-acetylglucosamidase-like" evidence="2">
    <location>
        <begin position="406"/>
        <end position="548"/>
    </location>
</feature>
<proteinExistence type="predicted"/>
<accession>A0ABY5JKF0</accession>
<feature type="compositionally biased region" description="Acidic residues" evidence="1">
    <location>
        <begin position="113"/>
        <end position="126"/>
    </location>
</feature>
<dbReference type="InterPro" id="IPR002901">
    <property type="entry name" value="MGlyc_endo_b_GlcNAc-like_dom"/>
</dbReference>
<gene>
    <name evidence="3" type="ORF">J0J69_06595</name>
</gene>
<evidence type="ECO:0000256" key="1">
    <source>
        <dbReference type="SAM" id="MobiDB-lite"/>
    </source>
</evidence>
<evidence type="ECO:0000313" key="3">
    <source>
        <dbReference type="EMBL" id="UUF07152.1"/>
    </source>
</evidence>
<dbReference type="SMART" id="SM00047">
    <property type="entry name" value="LYZ2"/>
    <property type="match status" value="1"/>
</dbReference>
<keyword evidence="4" id="KW-1185">Reference proteome</keyword>
<dbReference type="InterPro" id="IPR013783">
    <property type="entry name" value="Ig-like_fold"/>
</dbReference>
<dbReference type="Gene3D" id="2.60.40.10">
    <property type="entry name" value="Immunoglobulins"/>
    <property type="match status" value="5"/>
</dbReference>
<evidence type="ECO:0000259" key="2">
    <source>
        <dbReference type="SMART" id="SM00047"/>
    </source>
</evidence>